<name>A0A836CM11_9STRA</name>
<keyword evidence="3" id="KW-1185">Reference proteome</keyword>
<dbReference type="EMBL" id="JAFCMP010000037">
    <property type="protein sequence ID" value="KAG5190223.1"/>
    <property type="molecule type" value="Genomic_DNA"/>
</dbReference>
<evidence type="ECO:0000313" key="3">
    <source>
        <dbReference type="Proteomes" id="UP000664859"/>
    </source>
</evidence>
<protein>
    <submittedName>
        <fullName evidence="2">Uncharacterized protein</fullName>
    </submittedName>
</protein>
<evidence type="ECO:0000313" key="2">
    <source>
        <dbReference type="EMBL" id="KAG5190223.1"/>
    </source>
</evidence>
<sequence length="157" mass="17033">MGVLYGSASAVYRGHPVWAPSTALGLNYLFVSYAVFFSERVACDVSGCSSSWGTFLAGGAATGACIKMAQGGLKMAPQGAAVFGALGVGMFFGLEGWERLKDHWRQERIQELAGTKKPYTIWDTFRSPSAGKKPEQVVPKGRDGTQRERKPPRQQQQ</sequence>
<feature type="region of interest" description="Disordered" evidence="1">
    <location>
        <begin position="123"/>
        <end position="157"/>
    </location>
</feature>
<gene>
    <name evidence="2" type="ORF">JKP88DRAFT_232436</name>
</gene>
<organism evidence="2 3">
    <name type="scientific">Tribonema minus</name>
    <dbReference type="NCBI Taxonomy" id="303371"/>
    <lineage>
        <taxon>Eukaryota</taxon>
        <taxon>Sar</taxon>
        <taxon>Stramenopiles</taxon>
        <taxon>Ochrophyta</taxon>
        <taxon>PX clade</taxon>
        <taxon>Xanthophyceae</taxon>
        <taxon>Tribonematales</taxon>
        <taxon>Tribonemataceae</taxon>
        <taxon>Tribonema</taxon>
    </lineage>
</organism>
<comment type="caution">
    <text evidence="2">The sequence shown here is derived from an EMBL/GenBank/DDBJ whole genome shotgun (WGS) entry which is preliminary data.</text>
</comment>
<evidence type="ECO:0000256" key="1">
    <source>
        <dbReference type="SAM" id="MobiDB-lite"/>
    </source>
</evidence>
<dbReference type="AlphaFoldDB" id="A0A836CM11"/>
<accession>A0A836CM11</accession>
<reference evidence="2" key="1">
    <citation type="submission" date="2021-02" db="EMBL/GenBank/DDBJ databases">
        <title>First Annotated Genome of the Yellow-green Alga Tribonema minus.</title>
        <authorList>
            <person name="Mahan K.M."/>
        </authorList>
    </citation>
    <scope>NUCLEOTIDE SEQUENCE</scope>
    <source>
        <strain evidence="2">UTEX B ZZ1240</strain>
    </source>
</reference>
<proteinExistence type="predicted"/>
<feature type="compositionally biased region" description="Basic and acidic residues" evidence="1">
    <location>
        <begin position="132"/>
        <end position="151"/>
    </location>
</feature>
<dbReference type="Proteomes" id="UP000664859">
    <property type="component" value="Unassembled WGS sequence"/>
</dbReference>